<dbReference type="OMA" id="FNVTTCR"/>
<dbReference type="GO" id="GO:0005576">
    <property type="term" value="C:extracellular region"/>
    <property type="evidence" value="ECO:0007669"/>
    <property type="project" value="UniProtKB-SubCell"/>
</dbReference>
<dbReference type="GeneTree" id="ENSGT00940000166697"/>
<organism evidence="7 8">
    <name type="scientific">Pseudonaja textilis</name>
    <name type="common">Eastern brown snake</name>
    <dbReference type="NCBI Taxonomy" id="8673"/>
    <lineage>
        <taxon>Eukaryota</taxon>
        <taxon>Metazoa</taxon>
        <taxon>Chordata</taxon>
        <taxon>Craniata</taxon>
        <taxon>Vertebrata</taxon>
        <taxon>Euteleostomi</taxon>
        <taxon>Lepidosauria</taxon>
        <taxon>Squamata</taxon>
        <taxon>Bifurcata</taxon>
        <taxon>Unidentata</taxon>
        <taxon>Episquamata</taxon>
        <taxon>Toxicofera</taxon>
        <taxon>Serpentes</taxon>
        <taxon>Colubroidea</taxon>
        <taxon>Elapidae</taxon>
        <taxon>Hydrophiinae</taxon>
        <taxon>Pseudonaja</taxon>
    </lineage>
</organism>
<dbReference type="PANTHER" id="PTHR11437">
    <property type="entry name" value="RIBONUCLEASE"/>
    <property type="match status" value="1"/>
</dbReference>
<feature type="domain" description="Ribonuclease A-domain" evidence="6">
    <location>
        <begin position="23"/>
        <end position="136"/>
    </location>
</feature>
<feature type="signal peptide" evidence="5">
    <location>
        <begin position="1"/>
        <end position="24"/>
    </location>
</feature>
<dbReference type="InterPro" id="IPR001427">
    <property type="entry name" value="RNaseA"/>
</dbReference>
<dbReference type="GO" id="GO:0004540">
    <property type="term" value="F:RNA nuclease activity"/>
    <property type="evidence" value="ECO:0007669"/>
    <property type="project" value="TreeGrafter"/>
</dbReference>
<evidence type="ECO:0000256" key="3">
    <source>
        <dbReference type="ARBA" id="ARBA00022525"/>
    </source>
</evidence>
<proteinExistence type="inferred from homology"/>
<dbReference type="SUPFAM" id="SSF54076">
    <property type="entry name" value="RNase A-like"/>
    <property type="match status" value="1"/>
</dbReference>
<dbReference type="GO" id="GO:0003676">
    <property type="term" value="F:nucleic acid binding"/>
    <property type="evidence" value="ECO:0007669"/>
    <property type="project" value="InterPro"/>
</dbReference>
<sequence length="136" mass="15429">MIIFRLLLQLVVLLGALLVHPGEASTYQTFANNHIAFPIDPSGYCDLMMRRKGLNQVRCKPINNFIYAPPSLIIAVCQGAGTHYEKNLFDSRRIFSVIHCTNTGRFPNCNYRGRAMIQRVRLGCVQRMPVHLAQLL</sequence>
<keyword evidence="8" id="KW-1185">Reference proteome</keyword>
<evidence type="ECO:0000256" key="2">
    <source>
        <dbReference type="ARBA" id="ARBA00005600"/>
    </source>
</evidence>
<evidence type="ECO:0000256" key="4">
    <source>
        <dbReference type="ARBA" id="ARBA00023157"/>
    </source>
</evidence>
<name>A0A670ZK36_PSETE</name>
<reference evidence="7" key="1">
    <citation type="submission" date="2025-08" db="UniProtKB">
        <authorList>
            <consortium name="Ensembl"/>
        </authorList>
    </citation>
    <scope>IDENTIFICATION</scope>
</reference>
<feature type="chain" id="PRO_5025448949" description="Ribonuclease A-domain domain-containing protein" evidence="5">
    <location>
        <begin position="25"/>
        <end position="136"/>
    </location>
</feature>
<accession>A0A670ZK36</accession>
<protein>
    <recommendedName>
        <fullName evidence="6">Ribonuclease A-domain domain-containing protein</fullName>
    </recommendedName>
</protein>
<evidence type="ECO:0000256" key="5">
    <source>
        <dbReference type="SAM" id="SignalP"/>
    </source>
</evidence>
<keyword evidence="3" id="KW-0964">Secreted</keyword>
<comment type="similarity">
    <text evidence="2">Belongs to the pancreatic ribonuclease family.</text>
</comment>
<comment type="subcellular location">
    <subcellularLocation>
        <location evidence="1">Secreted</location>
    </subcellularLocation>
</comment>
<dbReference type="InterPro" id="IPR036816">
    <property type="entry name" value="RNaseA-like_dom_sf"/>
</dbReference>
<dbReference type="Pfam" id="PF00074">
    <property type="entry name" value="RnaseA"/>
    <property type="match status" value="1"/>
</dbReference>
<evidence type="ECO:0000313" key="7">
    <source>
        <dbReference type="Ensembl" id="ENSPTXP00000023172.1"/>
    </source>
</evidence>
<dbReference type="CDD" id="cd06265">
    <property type="entry name" value="RNase_A_canonical"/>
    <property type="match status" value="1"/>
</dbReference>
<dbReference type="AlphaFoldDB" id="A0A670ZK36"/>
<dbReference type="Gene3D" id="3.10.130.10">
    <property type="entry name" value="Ribonuclease A-like domain"/>
    <property type="match status" value="1"/>
</dbReference>
<dbReference type="GO" id="GO:0050830">
    <property type="term" value="P:defense response to Gram-positive bacterium"/>
    <property type="evidence" value="ECO:0007669"/>
    <property type="project" value="TreeGrafter"/>
</dbReference>
<dbReference type="Ensembl" id="ENSPTXT00000023892.1">
    <property type="protein sequence ID" value="ENSPTXP00000023172.1"/>
    <property type="gene ID" value="ENSPTXG00000016073.1"/>
</dbReference>
<dbReference type="SMART" id="SM00092">
    <property type="entry name" value="RNAse_Pc"/>
    <property type="match status" value="1"/>
</dbReference>
<dbReference type="Proteomes" id="UP000472273">
    <property type="component" value="Unplaced"/>
</dbReference>
<dbReference type="PRINTS" id="PR00794">
    <property type="entry name" value="RIBONUCLEASE"/>
</dbReference>
<evidence type="ECO:0000259" key="6">
    <source>
        <dbReference type="SMART" id="SM00092"/>
    </source>
</evidence>
<evidence type="ECO:0000256" key="1">
    <source>
        <dbReference type="ARBA" id="ARBA00004613"/>
    </source>
</evidence>
<keyword evidence="5" id="KW-0732">Signal</keyword>
<dbReference type="PANTHER" id="PTHR11437:SF10">
    <property type="entry name" value="ANGIOGENIN-RELATED"/>
    <property type="match status" value="1"/>
</dbReference>
<reference evidence="7" key="2">
    <citation type="submission" date="2025-09" db="UniProtKB">
        <authorList>
            <consortium name="Ensembl"/>
        </authorList>
    </citation>
    <scope>IDENTIFICATION</scope>
</reference>
<keyword evidence="4" id="KW-1015">Disulfide bond</keyword>
<dbReference type="InterPro" id="IPR023412">
    <property type="entry name" value="RNaseA_domain"/>
</dbReference>
<evidence type="ECO:0000313" key="8">
    <source>
        <dbReference type="Proteomes" id="UP000472273"/>
    </source>
</evidence>